<proteinExistence type="predicted"/>
<dbReference type="InterPro" id="IPR014729">
    <property type="entry name" value="Rossmann-like_a/b/a_fold"/>
</dbReference>
<protein>
    <submittedName>
        <fullName evidence="3">Universal stress protein family protein</fullName>
    </submittedName>
</protein>
<evidence type="ECO:0000313" key="3">
    <source>
        <dbReference type="EMBL" id="MCP2167873.1"/>
    </source>
</evidence>
<feature type="compositionally biased region" description="Low complexity" evidence="1">
    <location>
        <begin position="100"/>
        <end position="109"/>
    </location>
</feature>
<feature type="region of interest" description="Disordered" evidence="1">
    <location>
        <begin position="94"/>
        <end position="149"/>
    </location>
</feature>
<dbReference type="Proteomes" id="UP001206128">
    <property type="component" value="Unassembled WGS sequence"/>
</dbReference>
<feature type="domain" description="UspA" evidence="2">
    <location>
        <begin position="6"/>
        <end position="91"/>
    </location>
</feature>
<name>A0AAE3KMQ1_9PSEU</name>
<evidence type="ECO:0000259" key="2">
    <source>
        <dbReference type="Pfam" id="PF00582"/>
    </source>
</evidence>
<feature type="compositionally biased region" description="Basic and acidic residues" evidence="1">
    <location>
        <begin position="137"/>
        <end position="149"/>
    </location>
</feature>
<sequence>MSSADRPVVAGVDGSRSAGHAVRWAAREAARQRTGLRVVHVAGQPFSRRCGNALVPDQQRAEFRQRARRVRDEAAMSARAAAPEVPVETVLAPGALPVPGGRAAPGSRGAARRGRHLGLGPGSGRAHATSSGRNRHRLDWRTRRLIDQG</sequence>
<dbReference type="SUPFAM" id="SSF52402">
    <property type="entry name" value="Adenine nucleotide alpha hydrolases-like"/>
    <property type="match status" value="1"/>
</dbReference>
<dbReference type="EMBL" id="JAMTCK010000011">
    <property type="protein sequence ID" value="MCP2167873.1"/>
    <property type="molecule type" value="Genomic_DNA"/>
</dbReference>
<dbReference type="InterPro" id="IPR006016">
    <property type="entry name" value="UspA"/>
</dbReference>
<dbReference type="AlphaFoldDB" id="A0AAE3KMQ1"/>
<comment type="caution">
    <text evidence="3">The sequence shown here is derived from an EMBL/GenBank/DDBJ whole genome shotgun (WGS) entry which is preliminary data.</text>
</comment>
<keyword evidence="4" id="KW-1185">Reference proteome</keyword>
<reference evidence="3" key="1">
    <citation type="submission" date="2022-06" db="EMBL/GenBank/DDBJ databases">
        <title>Genomic Encyclopedia of Archaeal and Bacterial Type Strains, Phase II (KMG-II): from individual species to whole genera.</title>
        <authorList>
            <person name="Goeker M."/>
        </authorList>
    </citation>
    <scope>NUCLEOTIDE SEQUENCE</scope>
    <source>
        <strain evidence="3">DSM 43935</strain>
    </source>
</reference>
<evidence type="ECO:0000256" key="1">
    <source>
        <dbReference type="SAM" id="MobiDB-lite"/>
    </source>
</evidence>
<dbReference type="Pfam" id="PF00582">
    <property type="entry name" value="Usp"/>
    <property type="match status" value="1"/>
</dbReference>
<gene>
    <name evidence="3" type="ORF">LX83_004746</name>
</gene>
<organism evidence="3 4">
    <name type="scientific">Goodfellowiella coeruleoviolacea</name>
    <dbReference type="NCBI Taxonomy" id="334858"/>
    <lineage>
        <taxon>Bacteria</taxon>
        <taxon>Bacillati</taxon>
        <taxon>Actinomycetota</taxon>
        <taxon>Actinomycetes</taxon>
        <taxon>Pseudonocardiales</taxon>
        <taxon>Pseudonocardiaceae</taxon>
        <taxon>Goodfellowiella</taxon>
    </lineage>
</organism>
<evidence type="ECO:0000313" key="4">
    <source>
        <dbReference type="Proteomes" id="UP001206128"/>
    </source>
</evidence>
<dbReference type="RefSeq" id="WP_253775166.1">
    <property type="nucleotide sequence ID" value="NZ_JAMTCK010000011.1"/>
</dbReference>
<accession>A0AAE3KMQ1</accession>
<dbReference type="Gene3D" id="3.40.50.620">
    <property type="entry name" value="HUPs"/>
    <property type="match status" value="1"/>
</dbReference>